<sequence length="74" mass="8397">MNRVYFFSLSVSYAACEKLYHAGNNSVVVTADSGERVQLPTVNLRPFINRSGLKGRFRLIINSENKVKSFERIS</sequence>
<dbReference type="RefSeq" id="WP_263711349.1">
    <property type="nucleotide sequence ID" value="NZ_JAOWKX010000002.1"/>
</dbReference>
<comment type="caution">
    <text evidence="1">The sequence shown here is derived from an EMBL/GenBank/DDBJ whole genome shotgun (WGS) entry which is preliminary data.</text>
</comment>
<dbReference type="EMBL" id="JAOWKX010000002">
    <property type="protein sequence ID" value="MCV2884143.1"/>
    <property type="molecule type" value="Genomic_DNA"/>
</dbReference>
<dbReference type="InterPro" id="IPR021363">
    <property type="entry name" value="DUF2835"/>
</dbReference>
<organism evidence="1 2">
    <name type="scientific">Fluctibacter corallii</name>
    <dbReference type="NCBI Taxonomy" id="2984329"/>
    <lineage>
        <taxon>Bacteria</taxon>
        <taxon>Pseudomonadati</taxon>
        <taxon>Pseudomonadota</taxon>
        <taxon>Gammaproteobacteria</taxon>
        <taxon>Alteromonadales</taxon>
        <taxon>Alteromonadaceae</taxon>
        <taxon>Fluctibacter</taxon>
    </lineage>
</organism>
<dbReference type="Proteomes" id="UP001652504">
    <property type="component" value="Unassembled WGS sequence"/>
</dbReference>
<evidence type="ECO:0000313" key="1">
    <source>
        <dbReference type="EMBL" id="MCV2884143.1"/>
    </source>
</evidence>
<dbReference type="Pfam" id="PF11197">
    <property type="entry name" value="DUF2835"/>
    <property type="match status" value="1"/>
</dbReference>
<proteinExistence type="predicted"/>
<keyword evidence="2" id="KW-1185">Reference proteome</keyword>
<reference evidence="1 2" key="1">
    <citation type="submission" date="2022-10" db="EMBL/GenBank/DDBJ databases">
        <title>Aestuariibacter sp. AA17 isolated from Montipora capitata coral fragment.</title>
        <authorList>
            <person name="Emsley S.A."/>
            <person name="Pfannmuller K.M."/>
            <person name="Loughran R.M."/>
            <person name="Shlafstein M."/>
            <person name="Papke E."/>
            <person name="Saw J.H."/>
            <person name="Ushijima B."/>
            <person name="Videau P."/>
        </authorList>
    </citation>
    <scope>NUCLEOTIDE SEQUENCE [LARGE SCALE GENOMIC DNA]</scope>
    <source>
        <strain evidence="1 2">AA17</strain>
    </source>
</reference>
<name>A0ABT3A697_9ALTE</name>
<protein>
    <submittedName>
        <fullName evidence="1">DUF2835 domain-containing protein</fullName>
    </submittedName>
</protein>
<accession>A0ABT3A697</accession>
<gene>
    <name evidence="1" type="ORF">OE749_05510</name>
</gene>
<evidence type="ECO:0000313" key="2">
    <source>
        <dbReference type="Proteomes" id="UP001652504"/>
    </source>
</evidence>